<name>A0ACC1RHZ5_9APHY</name>
<sequence>MATNGDSTLRPRELNNRNGDDRRDSLIRRSWHAMSEVLSPFSPSALASLPKRTFRRRPRYTRADNVPEASQGADGQMPTVRDYHAINSLPAQVRVPKKIATPIKVEGKVWFANERTWVSYLNIAVLIGTLSLALFNASKDQVARNFAYAYAIISVGVLVCAVSACALVAVHCDIPRLRIPQVYGYAVYQRRITMIRKRDPGHFANIHAYPCTDQIAGPLIISALLFCAVLANFIIRGTDASLPEKGKKSLSLRLCPSLPHRDSSDVLRGQGKARLVVSSRRKLVLHKIHRISDPAPHPTLMLVVAARGLLGCEKRMPIKLIKHSLDQGYSEALLPYARPAWDSPSRSVAVTRPHPRINS</sequence>
<dbReference type="Proteomes" id="UP001148662">
    <property type="component" value="Unassembled WGS sequence"/>
</dbReference>
<reference evidence="1" key="1">
    <citation type="submission" date="2022-07" db="EMBL/GenBank/DDBJ databases">
        <title>Genome Sequence of Phlebia brevispora.</title>
        <authorList>
            <person name="Buettner E."/>
        </authorList>
    </citation>
    <scope>NUCLEOTIDE SEQUENCE</scope>
    <source>
        <strain evidence="1">MPL23</strain>
    </source>
</reference>
<proteinExistence type="predicted"/>
<gene>
    <name evidence="1" type="ORF">NM688_g9400</name>
</gene>
<accession>A0ACC1RHZ5</accession>
<keyword evidence="2" id="KW-1185">Reference proteome</keyword>
<organism evidence="1 2">
    <name type="scientific">Phlebia brevispora</name>
    <dbReference type="NCBI Taxonomy" id="194682"/>
    <lineage>
        <taxon>Eukaryota</taxon>
        <taxon>Fungi</taxon>
        <taxon>Dikarya</taxon>
        <taxon>Basidiomycota</taxon>
        <taxon>Agaricomycotina</taxon>
        <taxon>Agaricomycetes</taxon>
        <taxon>Polyporales</taxon>
        <taxon>Meruliaceae</taxon>
        <taxon>Phlebia</taxon>
    </lineage>
</organism>
<dbReference type="EMBL" id="JANHOG010002929">
    <property type="protein sequence ID" value="KAJ3518709.1"/>
    <property type="molecule type" value="Genomic_DNA"/>
</dbReference>
<comment type="caution">
    <text evidence="1">The sequence shown here is derived from an EMBL/GenBank/DDBJ whole genome shotgun (WGS) entry which is preliminary data.</text>
</comment>
<evidence type="ECO:0000313" key="2">
    <source>
        <dbReference type="Proteomes" id="UP001148662"/>
    </source>
</evidence>
<evidence type="ECO:0000313" key="1">
    <source>
        <dbReference type="EMBL" id="KAJ3518709.1"/>
    </source>
</evidence>
<protein>
    <submittedName>
        <fullName evidence="1">Uncharacterized protein</fullName>
    </submittedName>
</protein>